<accession>A0AAD4R8B7</accession>
<comment type="caution">
    <text evidence="1">The sequence shown here is derived from an EMBL/GenBank/DDBJ whole genome shotgun (WGS) entry which is preliminary data.</text>
</comment>
<gene>
    <name evidence="1" type="ORF">DdX_03801</name>
</gene>
<dbReference type="Pfam" id="PF06150">
    <property type="entry name" value="ChaB"/>
    <property type="match status" value="1"/>
</dbReference>
<dbReference type="EMBL" id="JAKKPZ010000003">
    <property type="protein sequence ID" value="KAI1723637.1"/>
    <property type="molecule type" value="Genomic_DNA"/>
</dbReference>
<reference evidence="1" key="1">
    <citation type="submission" date="2022-01" db="EMBL/GenBank/DDBJ databases">
        <title>Genome Sequence Resource for Two Populations of Ditylenchus destructor, the Migratory Endoparasitic Phytonematode.</title>
        <authorList>
            <person name="Zhang H."/>
            <person name="Lin R."/>
            <person name="Xie B."/>
        </authorList>
    </citation>
    <scope>NUCLEOTIDE SEQUENCE</scope>
    <source>
        <strain evidence="1">BazhouSP</strain>
    </source>
</reference>
<protein>
    <submittedName>
        <fullName evidence="1">ChaB domain-containing protein</fullName>
    </submittedName>
</protein>
<dbReference type="AlphaFoldDB" id="A0AAD4R8B7"/>
<evidence type="ECO:0000313" key="2">
    <source>
        <dbReference type="Proteomes" id="UP001201812"/>
    </source>
</evidence>
<dbReference type="SUPFAM" id="SSF140376">
    <property type="entry name" value="ChaB-like"/>
    <property type="match status" value="1"/>
</dbReference>
<dbReference type="Gene3D" id="1.10.1740.70">
    <property type="entry name" value="ChaB"/>
    <property type="match status" value="1"/>
</dbReference>
<sequence length="85" mass="10055">MPLNCNNDLPERIRENLPEHAQNIYREAYNSAWEYYEDHCLRRGEETREQTADKIAWAVVKNRYHMKPGGTWEEAGSGENSTFHE</sequence>
<keyword evidence="2" id="KW-1185">Reference proteome</keyword>
<dbReference type="Proteomes" id="UP001201812">
    <property type="component" value="Unassembled WGS sequence"/>
</dbReference>
<dbReference type="InterPro" id="IPR037205">
    <property type="entry name" value="ChaB_sf"/>
</dbReference>
<evidence type="ECO:0000313" key="1">
    <source>
        <dbReference type="EMBL" id="KAI1723637.1"/>
    </source>
</evidence>
<name>A0AAD4R8B7_9BILA</name>
<organism evidence="1 2">
    <name type="scientific">Ditylenchus destructor</name>
    <dbReference type="NCBI Taxonomy" id="166010"/>
    <lineage>
        <taxon>Eukaryota</taxon>
        <taxon>Metazoa</taxon>
        <taxon>Ecdysozoa</taxon>
        <taxon>Nematoda</taxon>
        <taxon>Chromadorea</taxon>
        <taxon>Rhabditida</taxon>
        <taxon>Tylenchina</taxon>
        <taxon>Tylenchomorpha</taxon>
        <taxon>Sphaerularioidea</taxon>
        <taxon>Anguinidae</taxon>
        <taxon>Anguininae</taxon>
        <taxon>Ditylenchus</taxon>
    </lineage>
</organism>
<proteinExistence type="predicted"/>
<dbReference type="InterPro" id="IPR009317">
    <property type="entry name" value="ChaB"/>
</dbReference>